<feature type="transmembrane region" description="Helical" evidence="2">
    <location>
        <begin position="140"/>
        <end position="162"/>
    </location>
</feature>
<evidence type="ECO:0000256" key="2">
    <source>
        <dbReference type="SAM" id="Phobius"/>
    </source>
</evidence>
<dbReference type="GO" id="GO:0005886">
    <property type="term" value="C:plasma membrane"/>
    <property type="evidence" value="ECO:0007669"/>
    <property type="project" value="TreeGrafter"/>
</dbReference>
<dbReference type="EMBL" id="WNKU01000001">
    <property type="protein sequence ID" value="MTV47486.1"/>
    <property type="molecule type" value="Genomic_DNA"/>
</dbReference>
<dbReference type="OrthoDB" id="9782291at2"/>
<evidence type="ECO:0000313" key="5">
    <source>
        <dbReference type="Proteomes" id="UP000430670"/>
    </source>
</evidence>
<feature type="domain" description="VTT" evidence="3">
    <location>
        <begin position="33"/>
        <end position="158"/>
    </location>
</feature>
<evidence type="ECO:0000256" key="1">
    <source>
        <dbReference type="ARBA" id="ARBA00010792"/>
    </source>
</evidence>
<organism evidence="4 5">
    <name type="scientific">Heliobacterium mobile</name>
    <name type="common">Heliobacillus mobilis</name>
    <dbReference type="NCBI Taxonomy" id="28064"/>
    <lineage>
        <taxon>Bacteria</taxon>
        <taxon>Bacillati</taxon>
        <taxon>Bacillota</taxon>
        <taxon>Clostridia</taxon>
        <taxon>Eubacteriales</taxon>
        <taxon>Heliobacteriaceae</taxon>
        <taxon>Heliobacterium</taxon>
    </lineage>
</organism>
<accession>A0A6I3SFD4</accession>
<reference evidence="4 5" key="1">
    <citation type="submission" date="2019-11" db="EMBL/GenBank/DDBJ databases">
        <title>Whole-genome sequence of a the green, strictly anaerobic photosynthetic bacterium Heliobacillus mobilis DSM 6151.</title>
        <authorList>
            <person name="Kyndt J.A."/>
            <person name="Meyer T.E."/>
        </authorList>
    </citation>
    <scope>NUCLEOTIDE SEQUENCE [LARGE SCALE GENOMIC DNA]</scope>
    <source>
        <strain evidence="4 5">DSM 6151</strain>
    </source>
</reference>
<keyword evidence="2" id="KW-0472">Membrane</keyword>
<dbReference type="RefSeq" id="WP_155474604.1">
    <property type="nucleotide sequence ID" value="NZ_WNKU01000001.1"/>
</dbReference>
<protein>
    <recommendedName>
        <fullName evidence="3">VTT domain-containing protein</fullName>
    </recommendedName>
</protein>
<evidence type="ECO:0000259" key="3">
    <source>
        <dbReference type="Pfam" id="PF09335"/>
    </source>
</evidence>
<evidence type="ECO:0000313" key="4">
    <source>
        <dbReference type="EMBL" id="MTV47486.1"/>
    </source>
</evidence>
<name>A0A6I3SFD4_HELMO</name>
<feature type="transmembrane region" description="Helical" evidence="2">
    <location>
        <begin position="174"/>
        <end position="194"/>
    </location>
</feature>
<keyword evidence="2" id="KW-1133">Transmembrane helix</keyword>
<comment type="caution">
    <text evidence="4">The sequence shown here is derived from an EMBL/GenBank/DDBJ whole genome shotgun (WGS) entry which is preliminary data.</text>
</comment>
<gene>
    <name evidence="4" type="ORF">GJ688_00650</name>
</gene>
<feature type="transmembrane region" description="Helical" evidence="2">
    <location>
        <begin position="12"/>
        <end position="33"/>
    </location>
</feature>
<comment type="similarity">
    <text evidence="1">Belongs to the DedA family.</text>
</comment>
<proteinExistence type="inferred from homology"/>
<dbReference type="Pfam" id="PF09335">
    <property type="entry name" value="VTT_dom"/>
    <property type="match status" value="1"/>
</dbReference>
<sequence length="218" mass="24974">MHALKDTAHWIVSTYGDVGLFLGLFFEFLGAPFPGEISQAFAGFLISQDRLQLHVTLLSCVAGSHLGSMVAHVIGTRYGQLVLYKWAPRMGLKREYIERTESWFRRNRITMILFSRWIIGVRHVTPYFTGLVRMGFWEAFFWNLLGSILWCTPIIFIGIAAGEAYEAMMGEFHHYVNVLVFAGFLVMGTAYLLYRYRNSATKKSPVKAASERIRENEE</sequence>
<dbReference type="AlphaFoldDB" id="A0A6I3SFD4"/>
<dbReference type="PANTHER" id="PTHR42709:SF9">
    <property type="entry name" value="ALKALINE PHOSPHATASE LIKE PROTEIN"/>
    <property type="match status" value="1"/>
</dbReference>
<dbReference type="Proteomes" id="UP000430670">
    <property type="component" value="Unassembled WGS sequence"/>
</dbReference>
<dbReference type="InterPro" id="IPR032816">
    <property type="entry name" value="VTT_dom"/>
</dbReference>
<feature type="transmembrane region" description="Helical" evidence="2">
    <location>
        <begin position="53"/>
        <end position="75"/>
    </location>
</feature>
<dbReference type="InterPro" id="IPR051311">
    <property type="entry name" value="DedA_domain"/>
</dbReference>
<keyword evidence="5" id="KW-1185">Reference proteome</keyword>
<keyword evidence="2" id="KW-0812">Transmembrane</keyword>
<dbReference type="PANTHER" id="PTHR42709">
    <property type="entry name" value="ALKALINE PHOSPHATASE LIKE PROTEIN"/>
    <property type="match status" value="1"/>
</dbReference>